<dbReference type="GO" id="GO:0008839">
    <property type="term" value="F:4-hydroxy-tetrahydrodipicolinate reductase"/>
    <property type="evidence" value="ECO:0007669"/>
    <property type="project" value="UniProtKB-EC"/>
</dbReference>
<dbReference type="Pfam" id="PF05173">
    <property type="entry name" value="DapB_C"/>
    <property type="match status" value="1"/>
</dbReference>
<dbReference type="PANTHER" id="PTHR20836">
    <property type="entry name" value="DIHYDRODIPICOLINATE REDUCTASE"/>
    <property type="match status" value="1"/>
</dbReference>
<dbReference type="Proteomes" id="UP001449178">
    <property type="component" value="Chromosome"/>
</dbReference>
<evidence type="ECO:0000256" key="3">
    <source>
        <dbReference type="ARBA" id="ARBA00022605"/>
    </source>
</evidence>
<feature type="active site" description="Proton donor/acceptor" evidence="13">
    <location>
        <position position="138"/>
    </location>
</feature>
<keyword evidence="4 13" id="KW-0521">NADP</keyword>
<keyword evidence="7 13" id="KW-0520">NAD</keyword>
<comment type="caution">
    <text evidence="13">Lacks conserved residue(s) required for the propagation of feature annotation.</text>
</comment>
<evidence type="ECO:0000256" key="12">
    <source>
        <dbReference type="ARBA" id="ARBA00049396"/>
    </source>
</evidence>
<feature type="domain" description="Dihydrodipicolinate reductase C-terminal" evidence="15">
    <location>
        <begin position="111"/>
        <end position="245"/>
    </location>
</feature>
<evidence type="ECO:0000256" key="5">
    <source>
        <dbReference type="ARBA" id="ARBA00022915"/>
    </source>
</evidence>
<feature type="binding site" evidence="13">
    <location>
        <position position="139"/>
    </location>
    <ligand>
        <name>(S)-2,3,4,5-tetrahydrodipicolinate</name>
        <dbReference type="ChEBI" id="CHEBI:16845"/>
    </ligand>
</feature>
<evidence type="ECO:0000313" key="17">
    <source>
        <dbReference type="Proteomes" id="UP001449178"/>
    </source>
</evidence>
<accession>A0ABZ3BXS9</accession>
<dbReference type="InterPro" id="IPR023940">
    <property type="entry name" value="DHDPR_bac"/>
</dbReference>
<dbReference type="EC" id="1.17.1.8" evidence="10 13"/>
<dbReference type="InterPro" id="IPR000846">
    <property type="entry name" value="DapB_N"/>
</dbReference>
<dbReference type="HAMAP" id="MF_00102">
    <property type="entry name" value="DapB"/>
    <property type="match status" value="1"/>
</dbReference>
<dbReference type="SUPFAM" id="SSF55347">
    <property type="entry name" value="Glyceraldehyde-3-phosphate dehydrogenase-like, C-terminal domain"/>
    <property type="match status" value="1"/>
</dbReference>
<evidence type="ECO:0000256" key="7">
    <source>
        <dbReference type="ARBA" id="ARBA00023027"/>
    </source>
</evidence>
<evidence type="ECO:0000256" key="4">
    <source>
        <dbReference type="ARBA" id="ARBA00022857"/>
    </source>
</evidence>
<comment type="caution">
    <text evidence="13">Was originally thought to be a dihydrodipicolinate reductase (DHDPR), catalyzing the conversion of dihydrodipicolinate to tetrahydrodipicolinate. However, it was shown in E.coli that the substrate of the enzymatic reaction is not dihydrodipicolinate (DHDP) but in fact (2S,4S)-4-hydroxy-2,3,4,5-tetrahydrodipicolinic acid (HTPA), the product released by the DapA-catalyzed reaction.</text>
</comment>
<dbReference type="RefSeq" id="WP_026879358.1">
    <property type="nucleotide sequence ID" value="NZ_AZOD01000035.1"/>
</dbReference>
<evidence type="ECO:0000256" key="13">
    <source>
        <dbReference type="HAMAP-Rule" id="MF_00102"/>
    </source>
</evidence>
<dbReference type="InterPro" id="IPR022663">
    <property type="entry name" value="DapB_C"/>
</dbReference>
<comment type="catalytic activity">
    <reaction evidence="11 13">
        <text>(S)-2,3,4,5-tetrahydrodipicolinate + NADP(+) + H2O = (2S,4S)-4-hydroxy-2,3,4,5-tetrahydrodipicolinate + NADPH + H(+)</text>
        <dbReference type="Rhea" id="RHEA:35331"/>
        <dbReference type="ChEBI" id="CHEBI:15377"/>
        <dbReference type="ChEBI" id="CHEBI:15378"/>
        <dbReference type="ChEBI" id="CHEBI:16845"/>
        <dbReference type="ChEBI" id="CHEBI:57783"/>
        <dbReference type="ChEBI" id="CHEBI:58349"/>
        <dbReference type="ChEBI" id="CHEBI:67139"/>
        <dbReference type="EC" id="1.17.1.8"/>
    </reaction>
</comment>
<keyword evidence="8 13" id="KW-0457">Lysine biosynthesis</keyword>
<keyword evidence="3 13" id="KW-0028">Amino-acid biosynthesis</keyword>
<evidence type="ECO:0000256" key="2">
    <source>
        <dbReference type="ARBA" id="ARBA00022490"/>
    </source>
</evidence>
<evidence type="ECO:0000259" key="15">
    <source>
        <dbReference type="Pfam" id="PF05173"/>
    </source>
</evidence>
<evidence type="ECO:0000313" key="16">
    <source>
        <dbReference type="EMBL" id="WZW87310.1"/>
    </source>
</evidence>
<evidence type="ECO:0000256" key="11">
    <source>
        <dbReference type="ARBA" id="ARBA00049080"/>
    </source>
</evidence>
<dbReference type="PIRSF" id="PIRSF000161">
    <property type="entry name" value="DHPR"/>
    <property type="match status" value="1"/>
</dbReference>
<dbReference type="EMBL" id="CP150637">
    <property type="protein sequence ID" value="WZW87310.1"/>
    <property type="molecule type" value="Genomic_DNA"/>
</dbReference>
<dbReference type="Gene3D" id="3.30.360.10">
    <property type="entry name" value="Dihydrodipicolinate Reductase, domain 2"/>
    <property type="match status" value="1"/>
</dbReference>
<organism evidence="16 17">
    <name type="scientific">Ignatzschineria larvae DSM 13226</name>
    <dbReference type="NCBI Taxonomy" id="1111732"/>
    <lineage>
        <taxon>Bacteria</taxon>
        <taxon>Pseudomonadati</taxon>
        <taxon>Pseudomonadota</taxon>
        <taxon>Gammaproteobacteria</taxon>
        <taxon>Cardiobacteriales</taxon>
        <taxon>Ignatzschineriaceae</taxon>
        <taxon>Ignatzschineria</taxon>
    </lineage>
</organism>
<keyword evidence="5 13" id="KW-0220">Diaminopimelate biosynthesis</keyword>
<feature type="binding site" evidence="13">
    <location>
        <position position="40"/>
    </location>
    <ligand>
        <name>NAD(+)</name>
        <dbReference type="ChEBI" id="CHEBI:57540"/>
    </ligand>
</feature>
<sequence>MGQVTIGIIGISGRMGQAVSAEVEKAGYKVGPSYSHELADQVSLEEVFAGNDVVIDFSHASLTATLLEAALTNPKPLVICTTGWDQAALADKLGQLTRQVPVIVASNTSIGAAMQRYLVQVVAKALGDEFDINLHERHHRFKVDSPSGTAKTLIADIERAKQARGEEITPYVVSDGAREPHQLGVSVARCGSIVGEHEVTFTSLEEEITIKHTAFDRTLFAKGAVKCAKWVLTQGAGQYTIFDVLSLKADIA</sequence>
<evidence type="ECO:0000256" key="8">
    <source>
        <dbReference type="ARBA" id="ARBA00023154"/>
    </source>
</evidence>
<comment type="subcellular location">
    <subcellularLocation>
        <location evidence="13">Cytoplasm</location>
    </subcellularLocation>
</comment>
<comment type="subunit">
    <text evidence="13">Homotetramer.</text>
</comment>
<comment type="similarity">
    <text evidence="1 13">Belongs to the DapB family.</text>
</comment>
<evidence type="ECO:0000256" key="1">
    <source>
        <dbReference type="ARBA" id="ARBA00006642"/>
    </source>
</evidence>
<name>A0ABZ3BXS9_9GAMM</name>
<feature type="domain" description="Dihydrodipicolinate reductase N-terminal" evidence="14">
    <location>
        <begin position="5"/>
        <end position="107"/>
    </location>
</feature>
<evidence type="ECO:0000256" key="9">
    <source>
        <dbReference type="ARBA" id="ARBA00037922"/>
    </source>
</evidence>
<protein>
    <recommendedName>
        <fullName evidence="10 13">4-hydroxy-tetrahydrodipicolinate reductase</fullName>
        <shortName evidence="13">HTPA reductase</shortName>
        <ecNumber evidence="10 13">1.17.1.8</ecNumber>
    </recommendedName>
</protein>
<proteinExistence type="inferred from homology"/>
<evidence type="ECO:0000256" key="10">
    <source>
        <dbReference type="ARBA" id="ARBA00038983"/>
    </source>
</evidence>
<feature type="binding site" evidence="13">
    <location>
        <begin position="80"/>
        <end position="82"/>
    </location>
    <ligand>
        <name>NAD(+)</name>
        <dbReference type="ChEBI" id="CHEBI:57540"/>
    </ligand>
</feature>
<feature type="binding site" evidence="13">
    <location>
        <begin position="148"/>
        <end position="149"/>
    </location>
    <ligand>
        <name>(S)-2,3,4,5-tetrahydrodipicolinate</name>
        <dbReference type="ChEBI" id="CHEBI:16845"/>
    </ligand>
</feature>
<dbReference type="SUPFAM" id="SSF51735">
    <property type="entry name" value="NAD(P)-binding Rossmann-fold domains"/>
    <property type="match status" value="1"/>
</dbReference>
<feature type="binding site" evidence="13">
    <location>
        <begin position="105"/>
        <end position="108"/>
    </location>
    <ligand>
        <name>NAD(+)</name>
        <dbReference type="ChEBI" id="CHEBI:57540"/>
    </ligand>
</feature>
<dbReference type="InterPro" id="IPR036291">
    <property type="entry name" value="NAD(P)-bd_dom_sf"/>
</dbReference>
<dbReference type="Pfam" id="PF01113">
    <property type="entry name" value="DapB_N"/>
    <property type="match status" value="1"/>
</dbReference>
<keyword evidence="2 13" id="KW-0963">Cytoplasm</keyword>
<keyword evidence="17" id="KW-1185">Reference proteome</keyword>
<evidence type="ECO:0000259" key="14">
    <source>
        <dbReference type="Pfam" id="PF01113"/>
    </source>
</evidence>
<comment type="function">
    <text evidence="13">Catalyzes the conversion of 4-hydroxy-tetrahydrodipicolinate (HTPA) to tetrahydrodipicolinate.</text>
</comment>
<dbReference type="Gene3D" id="3.40.50.720">
    <property type="entry name" value="NAD(P)-binding Rossmann-like Domain"/>
    <property type="match status" value="1"/>
</dbReference>
<evidence type="ECO:0000256" key="6">
    <source>
        <dbReference type="ARBA" id="ARBA00023002"/>
    </source>
</evidence>
<dbReference type="PROSITE" id="PS01298">
    <property type="entry name" value="DAPB"/>
    <property type="match status" value="1"/>
</dbReference>
<dbReference type="PANTHER" id="PTHR20836:SF0">
    <property type="entry name" value="4-HYDROXY-TETRAHYDRODIPICOLINATE REDUCTASE 1, CHLOROPLASTIC-RELATED"/>
    <property type="match status" value="1"/>
</dbReference>
<comment type="pathway">
    <text evidence="9 13">Amino-acid biosynthesis; L-lysine biosynthesis via DAP pathway; (S)-tetrahydrodipicolinate from L-aspartate: step 4/4.</text>
</comment>
<reference evidence="16 17" key="1">
    <citation type="submission" date="2024-03" db="EMBL/GenBank/DDBJ databases">
        <title>Complete Genome Sequence and Annotation of Ignatzschineria larvae DSM 13226.</title>
        <authorList>
            <person name="Cantrell E."/>
            <person name="Burcham Z.M."/>
        </authorList>
    </citation>
    <scope>NUCLEOTIDE SEQUENCE [LARGE SCALE GENOMIC DNA]</scope>
    <source>
        <strain evidence="16 17">DSM 13226</strain>
    </source>
</reference>
<dbReference type="NCBIfam" id="TIGR00036">
    <property type="entry name" value="dapB"/>
    <property type="match status" value="1"/>
</dbReference>
<feature type="active site" description="Proton donor" evidence="13">
    <location>
        <position position="142"/>
    </location>
</feature>
<dbReference type="CDD" id="cd02274">
    <property type="entry name" value="DHDPR_N"/>
    <property type="match status" value="1"/>
</dbReference>
<comment type="catalytic activity">
    <reaction evidence="12 13">
        <text>(S)-2,3,4,5-tetrahydrodipicolinate + NAD(+) + H2O = (2S,4S)-4-hydroxy-2,3,4,5-tetrahydrodipicolinate + NADH + H(+)</text>
        <dbReference type="Rhea" id="RHEA:35323"/>
        <dbReference type="ChEBI" id="CHEBI:15377"/>
        <dbReference type="ChEBI" id="CHEBI:15378"/>
        <dbReference type="ChEBI" id="CHEBI:16845"/>
        <dbReference type="ChEBI" id="CHEBI:57540"/>
        <dbReference type="ChEBI" id="CHEBI:57945"/>
        <dbReference type="ChEBI" id="CHEBI:67139"/>
        <dbReference type="EC" id="1.17.1.8"/>
    </reaction>
</comment>
<feature type="binding site" evidence="13">
    <location>
        <begin position="10"/>
        <end position="15"/>
    </location>
    <ligand>
        <name>NAD(+)</name>
        <dbReference type="ChEBI" id="CHEBI:57540"/>
    </ligand>
</feature>
<gene>
    <name evidence="13 16" type="primary">dapB</name>
    <name evidence="16" type="ORF">WMO13_08025</name>
</gene>
<keyword evidence="6 13" id="KW-0560">Oxidoreductase</keyword>
<dbReference type="InterPro" id="IPR022664">
    <property type="entry name" value="DapB_N_CS"/>
</dbReference>